<comment type="similarity">
    <text evidence="1">Belongs to the gamma-glutamyltransferase family.</text>
</comment>
<reference evidence="4" key="2">
    <citation type="submission" date="2025-08" db="UniProtKB">
        <authorList>
            <consortium name="Ensembl"/>
        </authorList>
    </citation>
    <scope>IDENTIFICATION</scope>
</reference>
<feature type="binding site" evidence="3">
    <location>
        <begin position="399"/>
        <end position="400"/>
    </location>
    <ligand>
        <name>L-glutamate</name>
        <dbReference type="ChEBI" id="CHEBI:29985"/>
    </ligand>
</feature>
<dbReference type="eggNOG" id="KOG2410">
    <property type="taxonomic scope" value="Eukaryota"/>
</dbReference>
<proteinExistence type="inferred from homology"/>
<name>H2ZHA4_CIOSA</name>
<dbReference type="STRING" id="51511.ENSCSAVP00000016970"/>
<dbReference type="GO" id="GO:0036374">
    <property type="term" value="F:glutathione hydrolase activity"/>
    <property type="evidence" value="ECO:0007669"/>
    <property type="project" value="InterPro"/>
</dbReference>
<dbReference type="FunFam" id="1.10.246.130:FF:000001">
    <property type="entry name" value="Gamma-glutamyltransferase 5 isoform 1"/>
    <property type="match status" value="1"/>
</dbReference>
<dbReference type="Gene3D" id="3.60.20.40">
    <property type="match status" value="1"/>
</dbReference>
<dbReference type="InParanoid" id="H2ZHA4"/>
<evidence type="ECO:0000256" key="3">
    <source>
        <dbReference type="PIRSR" id="PIRSR600101-2"/>
    </source>
</evidence>
<dbReference type="Ensembl" id="ENSCSAVT00000017153.1">
    <property type="protein sequence ID" value="ENSCSAVP00000016970.1"/>
    <property type="gene ID" value="ENSCSAVG00000009983.1"/>
</dbReference>
<evidence type="ECO:0000256" key="1">
    <source>
        <dbReference type="ARBA" id="ARBA00009381"/>
    </source>
</evidence>
<protein>
    <recommendedName>
        <fullName evidence="6">Gamma-glutamyltransferase</fullName>
    </recommendedName>
</protein>
<dbReference type="Proteomes" id="UP000007875">
    <property type="component" value="Unassembled WGS sequence"/>
</dbReference>
<dbReference type="InterPro" id="IPR043138">
    <property type="entry name" value="GGT_lsub"/>
</dbReference>
<evidence type="ECO:0000313" key="5">
    <source>
        <dbReference type="Proteomes" id="UP000007875"/>
    </source>
</evidence>
<organism evidence="4 5">
    <name type="scientific">Ciona savignyi</name>
    <name type="common">Pacific transparent sea squirt</name>
    <dbReference type="NCBI Taxonomy" id="51511"/>
    <lineage>
        <taxon>Eukaryota</taxon>
        <taxon>Metazoa</taxon>
        <taxon>Chordata</taxon>
        <taxon>Tunicata</taxon>
        <taxon>Ascidiacea</taxon>
        <taxon>Phlebobranchia</taxon>
        <taxon>Cionidae</taxon>
        <taxon>Ciona</taxon>
    </lineage>
</organism>
<dbReference type="GO" id="GO:0005886">
    <property type="term" value="C:plasma membrane"/>
    <property type="evidence" value="ECO:0007669"/>
    <property type="project" value="TreeGrafter"/>
</dbReference>
<dbReference type="OMA" id="PVCDHRR"/>
<dbReference type="PANTHER" id="PTHR11686">
    <property type="entry name" value="GAMMA GLUTAMYL TRANSPEPTIDASE"/>
    <property type="match status" value="1"/>
</dbReference>
<dbReference type="Pfam" id="PF01019">
    <property type="entry name" value="G_glu_transpept"/>
    <property type="match status" value="1"/>
</dbReference>
<feature type="binding site" evidence="3">
    <location>
        <begin position="356"/>
        <end position="358"/>
    </location>
    <ligand>
        <name>L-glutamate</name>
        <dbReference type="ChEBI" id="CHEBI:29985"/>
    </ligand>
</feature>
<evidence type="ECO:0000313" key="4">
    <source>
        <dbReference type="Ensembl" id="ENSCSAVP00000016970.1"/>
    </source>
</evidence>
<evidence type="ECO:0008006" key="6">
    <source>
        <dbReference type="Google" id="ProtNLM"/>
    </source>
</evidence>
<reference evidence="5" key="1">
    <citation type="submission" date="2003-08" db="EMBL/GenBank/DDBJ databases">
        <authorList>
            <person name="Birren B."/>
            <person name="Nusbaum C."/>
            <person name="Abebe A."/>
            <person name="Abouelleil A."/>
            <person name="Adekoya E."/>
            <person name="Ait-zahra M."/>
            <person name="Allen N."/>
            <person name="Allen T."/>
            <person name="An P."/>
            <person name="Anderson M."/>
            <person name="Anderson S."/>
            <person name="Arachchi H."/>
            <person name="Armbruster J."/>
            <person name="Bachantsang P."/>
            <person name="Baldwin J."/>
            <person name="Barry A."/>
            <person name="Bayul T."/>
            <person name="Blitshsteyn B."/>
            <person name="Bloom T."/>
            <person name="Blye J."/>
            <person name="Boguslavskiy L."/>
            <person name="Borowsky M."/>
            <person name="Boukhgalter B."/>
            <person name="Brunache A."/>
            <person name="Butler J."/>
            <person name="Calixte N."/>
            <person name="Calvo S."/>
            <person name="Camarata J."/>
            <person name="Campo K."/>
            <person name="Chang J."/>
            <person name="Cheshatsang Y."/>
            <person name="Citroen M."/>
            <person name="Collymore A."/>
            <person name="Considine T."/>
            <person name="Cook A."/>
            <person name="Cooke P."/>
            <person name="Corum B."/>
            <person name="Cuomo C."/>
            <person name="David R."/>
            <person name="Dawoe T."/>
            <person name="Degray S."/>
            <person name="Dodge S."/>
            <person name="Dooley K."/>
            <person name="Dorje P."/>
            <person name="Dorjee K."/>
            <person name="Dorris L."/>
            <person name="Duffey N."/>
            <person name="Dupes A."/>
            <person name="Elkins T."/>
            <person name="Engels R."/>
            <person name="Erickson J."/>
            <person name="Farina A."/>
            <person name="Faro S."/>
            <person name="Ferreira P."/>
            <person name="Fischer H."/>
            <person name="Fitzgerald M."/>
            <person name="Foley K."/>
            <person name="Gage D."/>
            <person name="Galagan J."/>
            <person name="Gearin G."/>
            <person name="Gnerre S."/>
            <person name="Gnirke A."/>
            <person name="Goyette A."/>
            <person name="Graham J."/>
            <person name="Grandbois E."/>
            <person name="Gyaltsen K."/>
            <person name="Hafez N."/>
            <person name="Hagopian D."/>
            <person name="Hagos B."/>
            <person name="Hall J."/>
            <person name="Hatcher B."/>
            <person name="Heller A."/>
            <person name="Higgins H."/>
            <person name="Honan T."/>
            <person name="Horn A."/>
            <person name="Houde N."/>
            <person name="Hughes L."/>
            <person name="Hulme W."/>
            <person name="Husby E."/>
            <person name="Iliev I."/>
            <person name="Jaffe D."/>
            <person name="Jones C."/>
            <person name="Kamal M."/>
            <person name="Kamat A."/>
            <person name="Kamvysselis M."/>
            <person name="Karlsson E."/>
            <person name="Kells C."/>
            <person name="Kieu A."/>
            <person name="Kisner P."/>
            <person name="Kodira C."/>
            <person name="Kulbokas E."/>
            <person name="Labutti K."/>
            <person name="Lama D."/>
            <person name="Landers T."/>
            <person name="Leger J."/>
            <person name="Levine S."/>
            <person name="Lewis D."/>
            <person name="Lewis T."/>
            <person name="Lindblad-toh K."/>
            <person name="Liu X."/>
            <person name="Lokyitsang T."/>
            <person name="Lokyitsang Y."/>
            <person name="Lucien O."/>
            <person name="Lui A."/>
            <person name="Ma L.J."/>
            <person name="Mabbitt R."/>
            <person name="Macdonald J."/>
            <person name="Maclean C."/>
            <person name="Major J."/>
            <person name="Manning J."/>
            <person name="Marabella R."/>
            <person name="Maru K."/>
            <person name="Matthews C."/>
            <person name="Mauceli E."/>
            <person name="Mccarthy M."/>
            <person name="Mcdonough S."/>
            <person name="Mcghee T."/>
            <person name="Meldrim J."/>
            <person name="Meneus L."/>
            <person name="Mesirov J."/>
            <person name="Mihalev A."/>
            <person name="Mihova T."/>
            <person name="Mikkelsen T."/>
            <person name="Mlenga V."/>
            <person name="Moru K."/>
            <person name="Mozes J."/>
            <person name="Mulrain L."/>
            <person name="Munson G."/>
            <person name="Naylor J."/>
            <person name="Newes C."/>
            <person name="Nguyen C."/>
            <person name="Nguyen N."/>
            <person name="Nguyen T."/>
            <person name="Nicol R."/>
            <person name="Nielsen C."/>
            <person name="Nizzari M."/>
            <person name="Norbu C."/>
            <person name="Norbu N."/>
            <person name="O'donnell P."/>
            <person name="Okoawo O."/>
            <person name="O'leary S."/>
            <person name="Omotosho B."/>
            <person name="O'neill K."/>
            <person name="Osman S."/>
            <person name="Parker S."/>
            <person name="Perrin D."/>
            <person name="Phunkhang P."/>
            <person name="Piqani B."/>
            <person name="Purcell S."/>
            <person name="Rachupka T."/>
            <person name="Ramasamy U."/>
            <person name="Rameau R."/>
            <person name="Ray V."/>
            <person name="Raymond C."/>
            <person name="Retta R."/>
            <person name="Richardson S."/>
            <person name="Rise C."/>
            <person name="Rodriguez J."/>
            <person name="Rogers J."/>
            <person name="Rogov P."/>
            <person name="Rutman M."/>
            <person name="Schupbach R."/>
            <person name="Seaman C."/>
            <person name="Settipalli S."/>
            <person name="Sharpe T."/>
            <person name="Sheridan J."/>
            <person name="Sherpa N."/>
            <person name="Shi J."/>
            <person name="Smirnov S."/>
            <person name="Smith C."/>
            <person name="Sougnez C."/>
            <person name="Spencer B."/>
            <person name="Stalker J."/>
            <person name="Stange-thomann N."/>
            <person name="Stavropoulos S."/>
            <person name="Stetson K."/>
            <person name="Stone C."/>
            <person name="Stone S."/>
            <person name="Stubbs M."/>
            <person name="Talamas J."/>
            <person name="Tchuinga P."/>
            <person name="Tenzing P."/>
            <person name="Tesfaye S."/>
            <person name="Theodore J."/>
            <person name="Thoulutsang Y."/>
            <person name="Topham K."/>
            <person name="Towey S."/>
            <person name="Tsamla T."/>
            <person name="Tsomo N."/>
            <person name="Vallee D."/>
            <person name="Vassiliev H."/>
            <person name="Venkataraman V."/>
            <person name="Vinson J."/>
            <person name="Vo A."/>
            <person name="Wade C."/>
            <person name="Wang S."/>
            <person name="Wangchuk T."/>
            <person name="Wangdi T."/>
            <person name="Whittaker C."/>
            <person name="Wilkinson J."/>
            <person name="Wu Y."/>
            <person name="Wyman D."/>
            <person name="Yadav S."/>
            <person name="Yang S."/>
            <person name="Yang X."/>
            <person name="Yeager S."/>
            <person name="Yee E."/>
            <person name="Young G."/>
            <person name="Zainoun J."/>
            <person name="Zembeck L."/>
            <person name="Zimmer A."/>
            <person name="Zody M."/>
            <person name="Lander E."/>
        </authorList>
    </citation>
    <scope>NUCLEOTIDE SEQUENCE [LARGE SCALE GENOMIC DNA]</scope>
</reference>
<dbReference type="InterPro" id="IPR043137">
    <property type="entry name" value="GGT_ssub_C"/>
</dbReference>
<feature type="binding site" evidence="3">
    <location>
        <position position="59"/>
    </location>
    <ligand>
        <name>L-glutamate</name>
        <dbReference type="ChEBI" id="CHEBI:29985"/>
    </ligand>
</feature>
<dbReference type="InterPro" id="IPR029055">
    <property type="entry name" value="Ntn_hydrolases_N"/>
</dbReference>
<dbReference type="Gene3D" id="1.10.246.130">
    <property type="match status" value="1"/>
</dbReference>
<dbReference type="PANTHER" id="PTHR11686:SF9">
    <property type="entry name" value="RE13973P"/>
    <property type="match status" value="1"/>
</dbReference>
<sequence>KECSDIGKEVLKDGGNAVDAAIALLCQGVVEPYFCGIGGGFFMTIYNQSTKSSTIIDARETAPSNATWDMFDTHSSTSGGLSVAVPGELKGYSYAYKKYGGGVPWSRLFVPAIEKARNGFAVSSEFATKLQEDKSSILKHSGLCDLYCNQARDEVKSEGEVVKNAKLADTLETVKNHGAEAFYTSPLVDAFVHDINFNGGEVSAADFANYKVKERTPLKVALANSGLTLIVPPLPSGGPILSIIMLVMDSYNINPQLFKSNNSLYWHRTVESFKHAFGHAAHFGDPDFARNANQAVTDTLSQSGILNITRKVLDDRTFTDTIYYGAAEHNSNTHTSSTSHLSVLSPDGDAVSVTSTINYHFGSFVFSSSTGVLFNNEMGDFTTPGMGANMVEAGKRPQSSMSPCVLVDSTTNEVVYIFGAAGGKHIPTAVAISLLELLYFGTSDFDEAIRQPRLHNQLFPDVINYEADFKESVLDDLRALGHNVRM</sequence>
<keyword evidence="5" id="KW-1185">Reference proteome</keyword>
<dbReference type="SUPFAM" id="SSF56235">
    <property type="entry name" value="N-terminal nucleophile aminohydrolases (Ntn hydrolases)"/>
    <property type="match status" value="1"/>
</dbReference>
<dbReference type="GO" id="GO:0006751">
    <property type="term" value="P:glutathione catabolic process"/>
    <property type="evidence" value="ECO:0007669"/>
    <property type="project" value="InterPro"/>
</dbReference>
<dbReference type="GeneTree" id="ENSGT00940000165663"/>
<feature type="active site" description="Nucleophile" evidence="2">
    <location>
        <position position="338"/>
    </location>
</feature>
<feature type="binding site" evidence="3">
    <location>
        <position position="380"/>
    </location>
    <ligand>
        <name>L-glutamate</name>
        <dbReference type="ChEBI" id="CHEBI:29985"/>
    </ligand>
</feature>
<dbReference type="AlphaFoldDB" id="H2ZHA4"/>
<accession>H2ZHA4</accession>
<dbReference type="HOGENOM" id="CLU_014813_4_3_1"/>
<reference evidence="4" key="3">
    <citation type="submission" date="2025-09" db="UniProtKB">
        <authorList>
            <consortium name="Ensembl"/>
        </authorList>
    </citation>
    <scope>IDENTIFICATION</scope>
</reference>
<evidence type="ECO:0000256" key="2">
    <source>
        <dbReference type="PIRSR" id="PIRSR600101-1"/>
    </source>
</evidence>
<dbReference type="PRINTS" id="PR01210">
    <property type="entry name" value="GGTRANSPTASE"/>
</dbReference>
<dbReference type="InterPro" id="IPR000101">
    <property type="entry name" value="GGT_peptidase"/>
</dbReference>
<feature type="binding site" evidence="3">
    <location>
        <position position="423"/>
    </location>
    <ligand>
        <name>L-glutamate</name>
        <dbReference type="ChEBI" id="CHEBI:29985"/>
    </ligand>
</feature>